<proteinExistence type="predicted"/>
<sequence length="40" mass="4632">MKIHRTHSLLCIFGLLNFFIPYAGKREEAGRLPIFQNNSV</sequence>
<name>A0A0F5HWA8_BACTR</name>
<dbReference type="STRING" id="1221996.QY95_02862"/>
<organism evidence="1 2">
    <name type="scientific">Bacillus thermotolerans</name>
    <name type="common">Quasibacillus thermotolerans</name>
    <dbReference type="NCBI Taxonomy" id="1221996"/>
    <lineage>
        <taxon>Bacteria</taxon>
        <taxon>Bacillati</taxon>
        <taxon>Bacillota</taxon>
        <taxon>Bacilli</taxon>
        <taxon>Bacillales</taxon>
        <taxon>Bacillaceae</taxon>
        <taxon>Bacillus</taxon>
    </lineage>
</organism>
<dbReference type="EMBL" id="JWIR02000053">
    <property type="protein sequence ID" value="KKB37355.1"/>
    <property type="molecule type" value="Genomic_DNA"/>
</dbReference>
<accession>A0A0F5HWA8</accession>
<gene>
    <name evidence="1" type="ORF">QY95_02862</name>
</gene>
<dbReference type="AlphaFoldDB" id="A0A0F5HWA8"/>
<accession>A0A0F5HKN6</accession>
<protein>
    <submittedName>
        <fullName evidence="1">Uncharacterized protein</fullName>
    </submittedName>
</protein>
<comment type="caution">
    <text evidence="1">The sequence shown here is derived from an EMBL/GenBank/DDBJ whole genome shotgun (WGS) entry which is preliminary data.</text>
</comment>
<dbReference type="Proteomes" id="UP000031563">
    <property type="component" value="Unassembled WGS sequence"/>
</dbReference>
<keyword evidence="2" id="KW-1185">Reference proteome</keyword>
<evidence type="ECO:0000313" key="2">
    <source>
        <dbReference type="Proteomes" id="UP000031563"/>
    </source>
</evidence>
<reference evidence="1" key="1">
    <citation type="submission" date="2015-02" db="EMBL/GenBank/DDBJ databases">
        <title>Genome Assembly of Bacillaceae bacterium MTCC 8252.</title>
        <authorList>
            <person name="Verma A."/>
            <person name="Khatri I."/>
            <person name="Mual P."/>
            <person name="Subramanian S."/>
            <person name="Krishnamurthi S."/>
        </authorList>
    </citation>
    <scope>NUCLEOTIDE SEQUENCE [LARGE SCALE GENOMIC DNA]</scope>
    <source>
        <strain evidence="1">MTCC 8252</strain>
    </source>
</reference>
<evidence type="ECO:0000313" key="1">
    <source>
        <dbReference type="EMBL" id="KKB37355.1"/>
    </source>
</evidence>